<organism evidence="1 2">
    <name type="scientific">Lactarius akahatsu</name>
    <dbReference type="NCBI Taxonomy" id="416441"/>
    <lineage>
        <taxon>Eukaryota</taxon>
        <taxon>Fungi</taxon>
        <taxon>Dikarya</taxon>
        <taxon>Basidiomycota</taxon>
        <taxon>Agaricomycotina</taxon>
        <taxon>Agaricomycetes</taxon>
        <taxon>Russulales</taxon>
        <taxon>Russulaceae</taxon>
        <taxon>Lactarius</taxon>
    </lineage>
</organism>
<keyword evidence="2" id="KW-1185">Reference proteome</keyword>
<dbReference type="Proteomes" id="UP001201163">
    <property type="component" value="Unassembled WGS sequence"/>
</dbReference>
<protein>
    <submittedName>
        <fullName evidence="1">Uncharacterized protein</fullName>
    </submittedName>
</protein>
<evidence type="ECO:0000313" key="1">
    <source>
        <dbReference type="EMBL" id="KAH8985703.1"/>
    </source>
</evidence>
<dbReference type="AlphaFoldDB" id="A0AAD4LAK8"/>
<dbReference type="EMBL" id="JAKELL010000061">
    <property type="protein sequence ID" value="KAH8985703.1"/>
    <property type="molecule type" value="Genomic_DNA"/>
</dbReference>
<name>A0AAD4LAK8_9AGAM</name>
<gene>
    <name evidence="1" type="ORF">EDB92DRAFT_1345699</name>
</gene>
<reference evidence="1" key="1">
    <citation type="submission" date="2022-01" db="EMBL/GenBank/DDBJ databases">
        <title>Comparative genomics reveals a dynamic genome evolution in the ectomycorrhizal milk-cap (Lactarius) mushrooms.</title>
        <authorList>
            <consortium name="DOE Joint Genome Institute"/>
            <person name="Lebreton A."/>
            <person name="Tang N."/>
            <person name="Kuo A."/>
            <person name="LaButti K."/>
            <person name="Drula E."/>
            <person name="Barry K."/>
            <person name="Clum A."/>
            <person name="Lipzen A."/>
            <person name="Mousain D."/>
            <person name="Ng V."/>
            <person name="Wang R."/>
            <person name="Wang X."/>
            <person name="Dai Y."/>
            <person name="Henrissat B."/>
            <person name="Grigoriev I.V."/>
            <person name="Guerin-Laguette A."/>
            <person name="Yu F."/>
            <person name="Martin F.M."/>
        </authorList>
    </citation>
    <scope>NUCLEOTIDE SEQUENCE</scope>
    <source>
        <strain evidence="1">QP</strain>
    </source>
</reference>
<sequence>MGDFTFRFPSQQTDSPTSIENGLIFNLLRIAAISDTHYQDCYGHSSTVVVGGSTDIHYRHGNGYKSPDFGLYELKSRGDSRSSSDDMDNSTPTIVFEVTYGQSTRCLALEAARHICLTMGQILLVIAIDITHEPNTRPKKLQSVTWSHWEQDVHAHAVITKQDGDRVNEVEAERSPGEDLSLPQLSKHWYPYPMPMMTS</sequence>
<proteinExistence type="predicted"/>
<comment type="caution">
    <text evidence="1">The sequence shown here is derived from an EMBL/GenBank/DDBJ whole genome shotgun (WGS) entry which is preliminary data.</text>
</comment>
<evidence type="ECO:0000313" key="2">
    <source>
        <dbReference type="Proteomes" id="UP001201163"/>
    </source>
</evidence>
<accession>A0AAD4LAK8</accession>